<dbReference type="InterPro" id="IPR015943">
    <property type="entry name" value="WD40/YVTN_repeat-like_dom_sf"/>
</dbReference>
<sequence>MAVHCLFILTGCYDSLGRIWKQAEWCTHMLEGHSGAISSVRIINLEGRGRLYTCGPYTVRLLCGLALA</sequence>
<evidence type="ECO:0000313" key="1">
    <source>
        <dbReference type="EMBL" id="PPS10999.1"/>
    </source>
</evidence>
<protein>
    <submittedName>
        <fullName evidence="1">Uncharacterized protein</fullName>
    </submittedName>
</protein>
<dbReference type="AlphaFoldDB" id="A0A2P5Y5Y6"/>
<dbReference type="EMBL" id="KZ663654">
    <property type="protein sequence ID" value="PPS10999.1"/>
    <property type="molecule type" value="Genomic_DNA"/>
</dbReference>
<dbReference type="Gene3D" id="2.130.10.10">
    <property type="entry name" value="YVTN repeat-like/Quinoprotein amine dehydrogenase"/>
    <property type="match status" value="1"/>
</dbReference>
<dbReference type="OrthoDB" id="10595304at2759"/>
<organism evidence="1 2">
    <name type="scientific">Gossypium barbadense</name>
    <name type="common">Sea Island cotton</name>
    <name type="synonym">Hibiscus barbadensis</name>
    <dbReference type="NCBI Taxonomy" id="3634"/>
    <lineage>
        <taxon>Eukaryota</taxon>
        <taxon>Viridiplantae</taxon>
        <taxon>Streptophyta</taxon>
        <taxon>Embryophyta</taxon>
        <taxon>Tracheophyta</taxon>
        <taxon>Spermatophyta</taxon>
        <taxon>Magnoliopsida</taxon>
        <taxon>eudicotyledons</taxon>
        <taxon>Gunneridae</taxon>
        <taxon>Pentapetalae</taxon>
        <taxon>rosids</taxon>
        <taxon>malvids</taxon>
        <taxon>Malvales</taxon>
        <taxon>Malvaceae</taxon>
        <taxon>Malvoideae</taxon>
        <taxon>Gossypium</taxon>
    </lineage>
</organism>
<reference evidence="1 2" key="1">
    <citation type="submission" date="2015-01" db="EMBL/GenBank/DDBJ databases">
        <title>Genome of allotetraploid Gossypium barbadense reveals genomic plasticity and fiber elongation in cotton evolution.</title>
        <authorList>
            <person name="Chen X."/>
            <person name="Liu X."/>
            <person name="Zhao B."/>
            <person name="Zheng H."/>
            <person name="Hu Y."/>
            <person name="Lu G."/>
            <person name="Yang C."/>
            <person name="Chen J."/>
            <person name="Shan C."/>
            <person name="Zhang L."/>
            <person name="Zhou Y."/>
            <person name="Wang L."/>
            <person name="Guo W."/>
            <person name="Bai Y."/>
            <person name="Ruan J."/>
            <person name="Shangguan X."/>
            <person name="Mao Y."/>
            <person name="Jiang J."/>
            <person name="Zhu Y."/>
            <person name="Lei J."/>
            <person name="Kang H."/>
            <person name="Chen S."/>
            <person name="He X."/>
            <person name="Wang R."/>
            <person name="Wang Y."/>
            <person name="Chen J."/>
            <person name="Wang L."/>
            <person name="Yu S."/>
            <person name="Wang B."/>
            <person name="Wei J."/>
            <person name="Song S."/>
            <person name="Lu X."/>
            <person name="Gao Z."/>
            <person name="Gu W."/>
            <person name="Deng X."/>
            <person name="Ma D."/>
            <person name="Wang S."/>
            <person name="Liang W."/>
            <person name="Fang L."/>
            <person name="Cai C."/>
            <person name="Zhu X."/>
            <person name="Zhou B."/>
            <person name="Zhang Y."/>
            <person name="Chen Z."/>
            <person name="Xu S."/>
            <person name="Zhu R."/>
            <person name="Wang S."/>
            <person name="Zhang T."/>
            <person name="Zhao G."/>
        </authorList>
    </citation>
    <scope>NUCLEOTIDE SEQUENCE [LARGE SCALE GENOMIC DNA]</scope>
    <source>
        <strain evidence="2">cv. Xinhai21</strain>
        <tissue evidence="1">Leaf</tissue>
    </source>
</reference>
<accession>A0A2P5Y5Y6</accession>
<name>A0A2P5Y5Y6_GOSBA</name>
<gene>
    <name evidence="1" type="ORF">GOBAR_AA09644</name>
</gene>
<dbReference type="Proteomes" id="UP000239757">
    <property type="component" value="Unassembled WGS sequence"/>
</dbReference>
<evidence type="ECO:0000313" key="2">
    <source>
        <dbReference type="Proteomes" id="UP000239757"/>
    </source>
</evidence>
<dbReference type="SUPFAM" id="SSF50978">
    <property type="entry name" value="WD40 repeat-like"/>
    <property type="match status" value="1"/>
</dbReference>
<proteinExistence type="predicted"/>
<dbReference type="InterPro" id="IPR036322">
    <property type="entry name" value="WD40_repeat_dom_sf"/>
</dbReference>